<dbReference type="EC" id="2.7.13.3" evidence="2"/>
<dbReference type="RefSeq" id="WP_025060949.1">
    <property type="nucleotide sequence ID" value="NZ_RAQK01000001.1"/>
</dbReference>
<dbReference type="PROSITE" id="PS50113">
    <property type="entry name" value="PAC"/>
    <property type="match status" value="1"/>
</dbReference>
<dbReference type="Proteomes" id="UP000284407">
    <property type="component" value="Unassembled WGS sequence"/>
</dbReference>
<dbReference type="InterPro" id="IPR003661">
    <property type="entry name" value="HisK_dim/P_dom"/>
</dbReference>
<dbReference type="OrthoDB" id="7179697at2"/>
<gene>
    <name evidence="11" type="ORF">C8N30_2171</name>
</gene>
<dbReference type="SUPFAM" id="SSF47384">
    <property type="entry name" value="Homodimeric domain of signal transducing histidine kinase"/>
    <property type="match status" value="1"/>
</dbReference>
<keyword evidence="7" id="KW-0812">Transmembrane</keyword>
<feature type="domain" description="Histidine kinase" evidence="8">
    <location>
        <begin position="316"/>
        <end position="535"/>
    </location>
</feature>
<dbReference type="CDD" id="cd00082">
    <property type="entry name" value="HisKA"/>
    <property type="match status" value="1"/>
</dbReference>
<evidence type="ECO:0000256" key="6">
    <source>
        <dbReference type="ARBA" id="ARBA00023012"/>
    </source>
</evidence>
<dbReference type="InterPro" id="IPR050736">
    <property type="entry name" value="Sensor_HK_Regulatory"/>
</dbReference>
<dbReference type="SMART" id="SM00387">
    <property type="entry name" value="HATPase_c"/>
    <property type="match status" value="1"/>
</dbReference>
<evidence type="ECO:0000313" key="12">
    <source>
        <dbReference type="Proteomes" id="UP000284407"/>
    </source>
</evidence>
<accession>A0A420DTQ6</accession>
<dbReference type="InterPro" id="IPR003594">
    <property type="entry name" value="HATPase_dom"/>
</dbReference>
<dbReference type="Gene3D" id="3.30.450.20">
    <property type="entry name" value="PAS domain"/>
    <property type="match status" value="2"/>
</dbReference>
<organism evidence="11 12">
    <name type="scientific">Sulfitobacter guttiformis</name>
    <dbReference type="NCBI Taxonomy" id="74349"/>
    <lineage>
        <taxon>Bacteria</taxon>
        <taxon>Pseudomonadati</taxon>
        <taxon>Pseudomonadota</taxon>
        <taxon>Alphaproteobacteria</taxon>
        <taxon>Rhodobacterales</taxon>
        <taxon>Roseobacteraceae</taxon>
        <taxon>Sulfitobacter</taxon>
    </lineage>
</organism>
<evidence type="ECO:0000259" key="10">
    <source>
        <dbReference type="PROSITE" id="PS50113"/>
    </source>
</evidence>
<dbReference type="PROSITE" id="PS50109">
    <property type="entry name" value="HIS_KIN"/>
    <property type="match status" value="1"/>
</dbReference>
<dbReference type="PRINTS" id="PR00344">
    <property type="entry name" value="BCTRLSENSOR"/>
</dbReference>
<feature type="domain" description="PAS" evidence="9">
    <location>
        <begin position="86"/>
        <end position="140"/>
    </location>
</feature>
<dbReference type="Pfam" id="PF13426">
    <property type="entry name" value="PAS_9"/>
    <property type="match status" value="1"/>
</dbReference>
<dbReference type="CDD" id="cd00130">
    <property type="entry name" value="PAS"/>
    <property type="match status" value="1"/>
</dbReference>
<dbReference type="AlphaFoldDB" id="A0A420DTQ6"/>
<dbReference type="STRING" id="1443111.Z949_233"/>
<evidence type="ECO:0000259" key="8">
    <source>
        <dbReference type="PROSITE" id="PS50109"/>
    </source>
</evidence>
<dbReference type="InterPro" id="IPR036097">
    <property type="entry name" value="HisK_dim/P_sf"/>
</dbReference>
<dbReference type="GO" id="GO:0000155">
    <property type="term" value="F:phosphorelay sensor kinase activity"/>
    <property type="evidence" value="ECO:0007669"/>
    <property type="project" value="InterPro"/>
</dbReference>
<evidence type="ECO:0000256" key="1">
    <source>
        <dbReference type="ARBA" id="ARBA00000085"/>
    </source>
</evidence>
<dbReference type="SUPFAM" id="SSF55785">
    <property type="entry name" value="PYP-like sensor domain (PAS domain)"/>
    <property type="match status" value="2"/>
</dbReference>
<dbReference type="InterPro" id="IPR005467">
    <property type="entry name" value="His_kinase_dom"/>
</dbReference>
<evidence type="ECO:0000259" key="9">
    <source>
        <dbReference type="PROSITE" id="PS50112"/>
    </source>
</evidence>
<dbReference type="InterPro" id="IPR000700">
    <property type="entry name" value="PAS-assoc_C"/>
</dbReference>
<dbReference type="InterPro" id="IPR035965">
    <property type="entry name" value="PAS-like_dom_sf"/>
</dbReference>
<feature type="transmembrane region" description="Helical" evidence="7">
    <location>
        <begin position="39"/>
        <end position="58"/>
    </location>
</feature>
<dbReference type="FunFam" id="3.30.565.10:FF:000006">
    <property type="entry name" value="Sensor histidine kinase WalK"/>
    <property type="match status" value="1"/>
</dbReference>
<reference evidence="11 12" key="1">
    <citation type="submission" date="2018-09" db="EMBL/GenBank/DDBJ databases">
        <title>Genomic Encyclopedia of Archaeal and Bacterial Type Strains, Phase II (KMG-II): from individual species to whole genera.</title>
        <authorList>
            <person name="Goeker M."/>
        </authorList>
    </citation>
    <scope>NUCLEOTIDE SEQUENCE [LARGE SCALE GENOMIC DNA]</scope>
    <source>
        <strain evidence="11 12">DSM 11458</strain>
    </source>
</reference>
<evidence type="ECO:0000256" key="5">
    <source>
        <dbReference type="ARBA" id="ARBA00022777"/>
    </source>
</evidence>
<keyword evidence="6" id="KW-0902">Two-component regulatory system</keyword>
<name>A0A420DTQ6_9RHOB</name>
<dbReference type="PANTHER" id="PTHR43711:SF1">
    <property type="entry name" value="HISTIDINE KINASE 1"/>
    <property type="match status" value="1"/>
</dbReference>
<dbReference type="Gene3D" id="3.30.565.10">
    <property type="entry name" value="Histidine kinase-like ATPase, C-terminal domain"/>
    <property type="match status" value="1"/>
</dbReference>
<dbReference type="InterPro" id="IPR000014">
    <property type="entry name" value="PAS"/>
</dbReference>
<dbReference type="InterPro" id="IPR036890">
    <property type="entry name" value="HATPase_C_sf"/>
</dbReference>
<keyword evidence="4" id="KW-0808">Transferase</keyword>
<evidence type="ECO:0000256" key="7">
    <source>
        <dbReference type="SAM" id="Phobius"/>
    </source>
</evidence>
<sequence>MVKSSDLKSNATSAVLSGCALGGAWYGLAHTIFSGTAEAIVPAFGAIAIASTVPTFILNRAAHRRFHDTRFSMAQRLDAFDKHACINIVNENDELTEVNEKLLELTGYDRVDLIGQPVTILYEASGSKIALEIRNNLRSGKSWEGETALRHKNGHTVYTQSTIMPLFDRSGNWGGSISVRTDISRTNELISERHTAQTLYELRDDVWIIDSETETFSYMNRIAESRFNINSDDYRKTSFSELAHQRDTSEVLAACRELKVSGKPSTRFETVLMDIPVDVSIKFLPGTDETGRYLILINDISERVAQEKHKSAFISTVSHELRSPLTSIKGAMGLLLSKSAGELPVKAVSLLEIAHRNADRLVLIINDILDLDKISSGEMDFELKDVDLAALVKEVNEANAMLQQRFGVQVEIMGLDVALPFRTDPNRFIQVLTNLLSNAYKFSKPNSTIFIDVADEGAQVRVSVKDEGQGIPAEDQHKLFNRFSDMANSDRALKGGTGLGLNICKAIVENMGGSIEFESTEGIGTTFYFCLPKVALQDAQPALEKQKRQA</sequence>
<dbReference type="SMART" id="SM00388">
    <property type="entry name" value="HisKA"/>
    <property type="match status" value="1"/>
</dbReference>
<evidence type="ECO:0000313" key="11">
    <source>
        <dbReference type="EMBL" id="RKE97560.1"/>
    </source>
</evidence>
<dbReference type="Gene3D" id="1.10.287.130">
    <property type="match status" value="1"/>
</dbReference>
<comment type="catalytic activity">
    <reaction evidence="1">
        <text>ATP + protein L-histidine = ADP + protein N-phospho-L-histidine.</text>
        <dbReference type="EC" id="2.7.13.3"/>
    </reaction>
</comment>
<dbReference type="PROSITE" id="PS50112">
    <property type="entry name" value="PAS"/>
    <property type="match status" value="1"/>
</dbReference>
<dbReference type="SUPFAM" id="SSF55874">
    <property type="entry name" value="ATPase domain of HSP90 chaperone/DNA topoisomerase II/histidine kinase"/>
    <property type="match status" value="1"/>
</dbReference>
<proteinExistence type="predicted"/>
<dbReference type="PROSITE" id="PS51257">
    <property type="entry name" value="PROKAR_LIPOPROTEIN"/>
    <property type="match status" value="1"/>
</dbReference>
<protein>
    <recommendedName>
        <fullName evidence="2">histidine kinase</fullName>
        <ecNumber evidence="2">2.7.13.3</ecNumber>
    </recommendedName>
</protein>
<dbReference type="InterPro" id="IPR004358">
    <property type="entry name" value="Sig_transdc_His_kin-like_C"/>
</dbReference>
<evidence type="ECO:0000256" key="4">
    <source>
        <dbReference type="ARBA" id="ARBA00022679"/>
    </source>
</evidence>
<keyword evidence="3" id="KW-0597">Phosphoprotein</keyword>
<evidence type="ECO:0000256" key="2">
    <source>
        <dbReference type="ARBA" id="ARBA00012438"/>
    </source>
</evidence>
<dbReference type="Pfam" id="PF02518">
    <property type="entry name" value="HATPase_c"/>
    <property type="match status" value="1"/>
</dbReference>
<evidence type="ECO:0000256" key="3">
    <source>
        <dbReference type="ARBA" id="ARBA00022553"/>
    </source>
</evidence>
<keyword evidence="7" id="KW-1133">Transmembrane helix</keyword>
<comment type="caution">
    <text evidence="11">The sequence shown here is derived from an EMBL/GenBank/DDBJ whole genome shotgun (WGS) entry which is preliminary data.</text>
</comment>
<keyword evidence="12" id="KW-1185">Reference proteome</keyword>
<dbReference type="Pfam" id="PF00512">
    <property type="entry name" value="HisKA"/>
    <property type="match status" value="1"/>
</dbReference>
<dbReference type="NCBIfam" id="TIGR00229">
    <property type="entry name" value="sensory_box"/>
    <property type="match status" value="1"/>
</dbReference>
<keyword evidence="5 11" id="KW-0418">Kinase</keyword>
<dbReference type="PANTHER" id="PTHR43711">
    <property type="entry name" value="TWO-COMPONENT HISTIDINE KINASE"/>
    <property type="match status" value="1"/>
</dbReference>
<keyword evidence="7" id="KW-0472">Membrane</keyword>
<feature type="domain" description="PAC" evidence="10">
    <location>
        <begin position="143"/>
        <end position="195"/>
    </location>
</feature>
<dbReference type="EMBL" id="RAQK01000001">
    <property type="protein sequence ID" value="RKE97560.1"/>
    <property type="molecule type" value="Genomic_DNA"/>
</dbReference>